<dbReference type="CDD" id="cd01061">
    <property type="entry name" value="RNase_T2_euk"/>
    <property type="match status" value="1"/>
</dbReference>
<dbReference type="Pfam" id="PF00445">
    <property type="entry name" value="Ribonuclease_T2"/>
    <property type="match status" value="1"/>
</dbReference>
<dbReference type="SUPFAM" id="SSF55895">
    <property type="entry name" value="Ribonuclease Rh-like"/>
    <property type="match status" value="1"/>
</dbReference>
<dbReference type="GO" id="GO:0005576">
    <property type="term" value="C:extracellular region"/>
    <property type="evidence" value="ECO:0007669"/>
    <property type="project" value="TreeGrafter"/>
</dbReference>
<evidence type="ECO:0000313" key="11">
    <source>
        <dbReference type="Proteomes" id="UP000663843"/>
    </source>
</evidence>
<accession>A0A8H3BW12</accession>
<comment type="caution">
    <text evidence="10">The sequence shown here is derived from an EMBL/GenBank/DDBJ whole genome shotgun (WGS) entry which is preliminary data.</text>
</comment>
<dbReference type="Proteomes" id="UP000663843">
    <property type="component" value="Unassembled WGS sequence"/>
</dbReference>
<dbReference type="InterPro" id="IPR036430">
    <property type="entry name" value="RNase_T2-like_sf"/>
</dbReference>
<dbReference type="InterPro" id="IPR033130">
    <property type="entry name" value="RNase_T2_His_AS_2"/>
</dbReference>
<evidence type="ECO:0000256" key="2">
    <source>
        <dbReference type="ARBA" id="ARBA00012571"/>
    </source>
</evidence>
<evidence type="ECO:0000313" key="10">
    <source>
        <dbReference type="EMBL" id="CAE6465664.1"/>
    </source>
</evidence>
<reference evidence="10" key="1">
    <citation type="submission" date="2021-01" db="EMBL/GenBank/DDBJ databases">
        <authorList>
            <person name="Kaushik A."/>
        </authorList>
    </citation>
    <scope>NUCLEOTIDE SEQUENCE</scope>
    <source>
        <strain evidence="10">AG2-2IIIB</strain>
    </source>
</reference>
<evidence type="ECO:0000256" key="5">
    <source>
        <dbReference type="ARBA" id="ARBA00023157"/>
    </source>
</evidence>
<name>A0A8H3BW12_9AGAM</name>
<feature type="active site" evidence="8">
    <location>
        <position position="196"/>
    </location>
</feature>
<dbReference type="InterPro" id="IPR018188">
    <property type="entry name" value="RNase_T2_His_AS_1"/>
</dbReference>
<feature type="active site" evidence="8">
    <location>
        <position position="192"/>
    </location>
</feature>
<evidence type="ECO:0000256" key="8">
    <source>
        <dbReference type="PIRSR" id="PIRSR633697-1"/>
    </source>
</evidence>
<dbReference type="Gene3D" id="3.90.730.10">
    <property type="entry name" value="Ribonuclease T2-like"/>
    <property type="match status" value="1"/>
</dbReference>
<dbReference type="EC" id="4.6.1.19" evidence="2"/>
<gene>
    <name evidence="10" type="ORF">RDB_LOCUS100971</name>
</gene>
<dbReference type="PROSITE" id="PS00531">
    <property type="entry name" value="RNASE_T2_2"/>
    <property type="match status" value="1"/>
</dbReference>
<dbReference type="GO" id="GO:0016787">
    <property type="term" value="F:hydrolase activity"/>
    <property type="evidence" value="ECO:0007669"/>
    <property type="project" value="UniProtKB-KW"/>
</dbReference>
<dbReference type="PANTHER" id="PTHR11240:SF22">
    <property type="entry name" value="RIBONUCLEASE T2"/>
    <property type="match status" value="1"/>
</dbReference>
<comment type="similarity">
    <text evidence="1 9">Belongs to the RNase T2 family.</text>
</comment>
<evidence type="ECO:0000256" key="7">
    <source>
        <dbReference type="ARBA" id="ARBA00023239"/>
    </source>
</evidence>
<evidence type="ECO:0000256" key="9">
    <source>
        <dbReference type="RuleBase" id="RU004328"/>
    </source>
</evidence>
<proteinExistence type="inferred from homology"/>
<dbReference type="GO" id="GO:0033897">
    <property type="term" value="F:ribonuclease T2 activity"/>
    <property type="evidence" value="ECO:0007669"/>
    <property type="project" value="UniProtKB-EC"/>
</dbReference>
<evidence type="ECO:0000256" key="1">
    <source>
        <dbReference type="ARBA" id="ARBA00007469"/>
    </source>
</evidence>
<dbReference type="AlphaFoldDB" id="A0A8H3BW12"/>
<keyword evidence="4" id="KW-0378">Hydrolase</keyword>
<dbReference type="FunFam" id="3.90.730.10:FF:000004">
    <property type="entry name" value="Ribonuclease T2-like"/>
    <property type="match status" value="1"/>
</dbReference>
<dbReference type="PANTHER" id="PTHR11240">
    <property type="entry name" value="RIBONUCLEASE T2"/>
    <property type="match status" value="1"/>
</dbReference>
<keyword evidence="3" id="KW-0540">Nuclease</keyword>
<evidence type="ECO:0000256" key="6">
    <source>
        <dbReference type="ARBA" id="ARBA00023180"/>
    </source>
</evidence>
<organism evidence="10 11">
    <name type="scientific">Rhizoctonia solani</name>
    <dbReference type="NCBI Taxonomy" id="456999"/>
    <lineage>
        <taxon>Eukaryota</taxon>
        <taxon>Fungi</taxon>
        <taxon>Dikarya</taxon>
        <taxon>Basidiomycota</taxon>
        <taxon>Agaricomycotina</taxon>
        <taxon>Agaricomycetes</taxon>
        <taxon>Cantharellales</taxon>
        <taxon>Ceratobasidiaceae</taxon>
        <taxon>Rhizoctonia</taxon>
    </lineage>
</organism>
<keyword evidence="6" id="KW-0325">Glycoprotein</keyword>
<protein>
    <recommendedName>
        <fullName evidence="2">ribonuclease T2</fullName>
        <ecNumber evidence="2">4.6.1.19</ecNumber>
    </recommendedName>
</protein>
<dbReference type="GO" id="GO:0006401">
    <property type="term" value="P:RNA catabolic process"/>
    <property type="evidence" value="ECO:0007669"/>
    <property type="project" value="TreeGrafter"/>
</dbReference>
<evidence type="ECO:0000256" key="4">
    <source>
        <dbReference type="ARBA" id="ARBA00022801"/>
    </source>
</evidence>
<feature type="active site" evidence="8">
    <location>
        <position position="134"/>
    </location>
</feature>
<dbReference type="InterPro" id="IPR001568">
    <property type="entry name" value="RNase_T2-like"/>
</dbReference>
<keyword evidence="5" id="KW-1015">Disulfide bond</keyword>
<evidence type="ECO:0000256" key="3">
    <source>
        <dbReference type="ARBA" id="ARBA00022722"/>
    </source>
</evidence>
<sequence length="326" mass="36022">MHHASPRHLLTFRSAMLVNLNRPMFVFKRRARTSHLVVAIALIPRLSKMIGSLVSVILGSCLLASAFPSEDLVSRVPKLTTLGAKCGKSAAISCHNTTFQEDLCCFNAPGGQFLLTQFWDFSPATGPSDSWTIHGLWPDHCDGTYDANCAPERELFNITTVLEQSGQQKLLNFMNKYWLNNNGTNEEFWEHEYNKHGTCISTLEPQCFKKSKGDQFPELVTYVSKTIELFQDLPTYKWLKAKGIVPSTAATYTLSQIQAAISAKTGFIPTVGCNKQGYLSEMWYHYVVQGSVGTGAFIHSAPDGPKSSCPETGIKYVPKGTIVPSA</sequence>
<dbReference type="EMBL" id="CAJMWT010003183">
    <property type="protein sequence ID" value="CAE6465664.1"/>
    <property type="molecule type" value="Genomic_DNA"/>
</dbReference>
<dbReference type="PROSITE" id="PS00530">
    <property type="entry name" value="RNASE_T2_1"/>
    <property type="match status" value="1"/>
</dbReference>
<dbReference type="InterPro" id="IPR033697">
    <property type="entry name" value="Ribonuclease_T2_eukaryotic"/>
</dbReference>
<keyword evidence="7" id="KW-0456">Lyase</keyword>
<dbReference type="GO" id="GO:0003723">
    <property type="term" value="F:RNA binding"/>
    <property type="evidence" value="ECO:0007669"/>
    <property type="project" value="InterPro"/>
</dbReference>